<keyword evidence="1" id="KW-1133">Transmembrane helix</keyword>
<keyword evidence="1" id="KW-0812">Transmembrane</keyword>
<feature type="signal peptide" evidence="2">
    <location>
        <begin position="1"/>
        <end position="15"/>
    </location>
</feature>
<feature type="transmembrane region" description="Helical" evidence="1">
    <location>
        <begin position="211"/>
        <end position="231"/>
    </location>
</feature>
<organism evidence="3 4">
    <name type="scientific">Ditylenchus destructor</name>
    <dbReference type="NCBI Taxonomy" id="166010"/>
    <lineage>
        <taxon>Eukaryota</taxon>
        <taxon>Metazoa</taxon>
        <taxon>Ecdysozoa</taxon>
        <taxon>Nematoda</taxon>
        <taxon>Chromadorea</taxon>
        <taxon>Rhabditida</taxon>
        <taxon>Tylenchina</taxon>
        <taxon>Tylenchomorpha</taxon>
        <taxon>Sphaerularioidea</taxon>
        <taxon>Anguinidae</taxon>
        <taxon>Anguininae</taxon>
        <taxon>Ditylenchus</taxon>
    </lineage>
</organism>
<accession>A0AAD4R4U8</accession>
<reference evidence="3" key="1">
    <citation type="submission" date="2022-01" db="EMBL/GenBank/DDBJ databases">
        <title>Genome Sequence Resource for Two Populations of Ditylenchus destructor, the Migratory Endoparasitic Phytonematode.</title>
        <authorList>
            <person name="Zhang H."/>
            <person name="Lin R."/>
            <person name="Xie B."/>
        </authorList>
    </citation>
    <scope>NUCLEOTIDE SEQUENCE</scope>
    <source>
        <strain evidence="3">BazhouSP</strain>
    </source>
</reference>
<dbReference type="AlphaFoldDB" id="A0AAD4R4U8"/>
<evidence type="ECO:0000256" key="2">
    <source>
        <dbReference type="SAM" id="SignalP"/>
    </source>
</evidence>
<name>A0AAD4R4U8_9BILA</name>
<dbReference type="EMBL" id="JAKKPZ010000010">
    <property type="protein sequence ID" value="KAI1716190.1"/>
    <property type="molecule type" value="Genomic_DNA"/>
</dbReference>
<comment type="caution">
    <text evidence="3">The sequence shown here is derived from an EMBL/GenBank/DDBJ whole genome shotgun (WGS) entry which is preliminary data.</text>
</comment>
<feature type="chain" id="PRO_5042250138" evidence="2">
    <location>
        <begin position="16"/>
        <end position="255"/>
    </location>
</feature>
<protein>
    <submittedName>
        <fullName evidence="3">Uncharacterized protein</fullName>
    </submittedName>
</protein>
<proteinExistence type="predicted"/>
<dbReference type="Proteomes" id="UP001201812">
    <property type="component" value="Unassembled WGS sequence"/>
</dbReference>
<keyword evidence="1" id="KW-0472">Membrane</keyword>
<evidence type="ECO:0000313" key="3">
    <source>
        <dbReference type="EMBL" id="KAI1716190.1"/>
    </source>
</evidence>
<keyword evidence="2" id="KW-0732">Signal</keyword>
<keyword evidence="4" id="KW-1185">Reference proteome</keyword>
<evidence type="ECO:0000313" key="4">
    <source>
        <dbReference type="Proteomes" id="UP001201812"/>
    </source>
</evidence>
<evidence type="ECO:0000256" key="1">
    <source>
        <dbReference type="SAM" id="Phobius"/>
    </source>
</evidence>
<sequence length="255" mass="29459">MIITLIFCCGMRIVANECRFGECEYWSIVIIPLLTDRFRLDQVAILQNIMQIVTEDCQWYLDGYINLEFLTKYLDFIQVRDPTNLAPISSHLSEFKYSKGEQESGYIETVGAAIDHMKPSHEQIPGHGRFIFVVTNFERIKSGSDSTFLETLNDVLVSSNIMRVALVETQDVLSAIRPCPIMTTMDKIKQYHDVKKYYYERWFDEHYRESLIGFFLLCSAVGCALVAYVFGLCERAKRRKLDEKEEQAGPMDIAP</sequence>
<gene>
    <name evidence="3" type="ORF">DdX_07224</name>
</gene>